<evidence type="ECO:0000256" key="1">
    <source>
        <dbReference type="ARBA" id="ARBA00004141"/>
    </source>
</evidence>
<dbReference type="GO" id="GO:0006817">
    <property type="term" value="P:phosphate ion transport"/>
    <property type="evidence" value="ECO:0007669"/>
    <property type="project" value="TreeGrafter"/>
</dbReference>
<dbReference type="GO" id="GO:0016036">
    <property type="term" value="P:cellular response to phosphate starvation"/>
    <property type="evidence" value="ECO:0007669"/>
    <property type="project" value="TreeGrafter"/>
</dbReference>
<evidence type="ECO:0000256" key="3">
    <source>
        <dbReference type="ARBA" id="ARBA00022989"/>
    </source>
</evidence>
<reference evidence="6 7" key="1">
    <citation type="journal article" date="2009" name="Science">
        <title>Green evolution and dynamic adaptations revealed by genomes of the marine picoeukaryotes Micromonas.</title>
        <authorList>
            <person name="Worden A.Z."/>
            <person name="Lee J.H."/>
            <person name="Mock T."/>
            <person name="Rouze P."/>
            <person name="Simmons M.P."/>
            <person name="Aerts A.L."/>
            <person name="Allen A.E."/>
            <person name="Cuvelier M.L."/>
            <person name="Derelle E."/>
            <person name="Everett M.V."/>
            <person name="Foulon E."/>
            <person name="Grimwood J."/>
            <person name="Gundlach H."/>
            <person name="Henrissat B."/>
            <person name="Napoli C."/>
            <person name="McDonald S.M."/>
            <person name="Parker M.S."/>
            <person name="Rombauts S."/>
            <person name="Salamov A."/>
            <person name="Von Dassow P."/>
            <person name="Badger J.H."/>
            <person name="Coutinho P.M."/>
            <person name="Demir E."/>
            <person name="Dubchak I."/>
            <person name="Gentemann C."/>
            <person name="Eikrem W."/>
            <person name="Gready J.E."/>
            <person name="John U."/>
            <person name="Lanier W."/>
            <person name="Lindquist E.A."/>
            <person name="Lucas S."/>
            <person name="Mayer K.F."/>
            <person name="Moreau H."/>
            <person name="Not F."/>
            <person name="Otillar R."/>
            <person name="Panaud O."/>
            <person name="Pangilinan J."/>
            <person name="Paulsen I."/>
            <person name="Piegu B."/>
            <person name="Poliakov A."/>
            <person name="Robbens S."/>
            <person name="Schmutz J."/>
            <person name="Toulza E."/>
            <person name="Wyss T."/>
            <person name="Zelensky A."/>
            <person name="Zhou K."/>
            <person name="Armbrust E.V."/>
            <person name="Bhattacharya D."/>
            <person name="Goodenough U.W."/>
            <person name="Van de Peer Y."/>
            <person name="Grigoriev I.V."/>
        </authorList>
    </citation>
    <scope>NUCLEOTIDE SEQUENCE [LARGE SCALE GENOMIC DNA]</scope>
    <source>
        <strain evidence="6 7">CCMP1545</strain>
    </source>
</reference>
<gene>
    <name evidence="6" type="ORF">MICPUCDRAFT_23791</name>
</gene>
<evidence type="ECO:0000313" key="6">
    <source>
        <dbReference type="EMBL" id="EEH51203.1"/>
    </source>
</evidence>
<dbReference type="eggNOG" id="KOG1162">
    <property type="taxonomic scope" value="Eukaryota"/>
</dbReference>
<dbReference type="PANTHER" id="PTHR10783:SF103">
    <property type="entry name" value="SOLUTE CARRIER FAMILY 53 MEMBER 1"/>
    <property type="match status" value="1"/>
</dbReference>
<dbReference type="STRING" id="564608.C1NAA4"/>
<dbReference type="Pfam" id="PF03124">
    <property type="entry name" value="EXS"/>
    <property type="match status" value="1"/>
</dbReference>
<dbReference type="RefSeq" id="XP_003064869.1">
    <property type="nucleotide sequence ID" value="XM_003064823.1"/>
</dbReference>
<feature type="domain" description="EXS" evidence="5">
    <location>
        <begin position="69"/>
        <end position="276"/>
    </location>
</feature>
<dbReference type="PANTHER" id="PTHR10783">
    <property type="entry name" value="XENOTROPIC AND POLYTROPIC RETROVIRUS RECEPTOR 1-RELATED"/>
    <property type="match status" value="1"/>
</dbReference>
<sequence>MKRLPPVHALVTHPPTSTRRFFLSALYRGVTAPMYRVRMIDFFLMDQVVSQTTALRDFFGVFLLCFGGDGAKWAFARAGVVAIVPSYLRFAQCLRRYRDEGHFVQVLNAGKYFAGATAVSLGLLSRVVEDDAGVVGGDWTVDDAKGWRHAFNVFTLIAIAYAMSWDFLQDWSVATALSRRLMLSKRWKYWLAIAVNAALRNVWILASVPLDSRGSAASALGAEAWITLFAVLEVSRRGMWNYFRVENEHTTNCGQYRATLEVPLPYADDELTDDERDDDD</sequence>
<dbReference type="GO" id="GO:0005794">
    <property type="term" value="C:Golgi apparatus"/>
    <property type="evidence" value="ECO:0007669"/>
    <property type="project" value="TreeGrafter"/>
</dbReference>
<organism evidence="7">
    <name type="scientific">Micromonas pusilla (strain CCMP1545)</name>
    <name type="common">Picoplanktonic green alga</name>
    <dbReference type="NCBI Taxonomy" id="564608"/>
    <lineage>
        <taxon>Eukaryota</taxon>
        <taxon>Viridiplantae</taxon>
        <taxon>Chlorophyta</taxon>
        <taxon>Mamiellophyceae</taxon>
        <taxon>Mamiellales</taxon>
        <taxon>Mamiellaceae</taxon>
        <taxon>Micromonas</taxon>
    </lineage>
</organism>
<dbReference type="GO" id="GO:0005886">
    <property type="term" value="C:plasma membrane"/>
    <property type="evidence" value="ECO:0007669"/>
    <property type="project" value="TreeGrafter"/>
</dbReference>
<evidence type="ECO:0000259" key="5">
    <source>
        <dbReference type="PROSITE" id="PS51380"/>
    </source>
</evidence>
<dbReference type="PROSITE" id="PS51380">
    <property type="entry name" value="EXS"/>
    <property type="match status" value="1"/>
</dbReference>
<proteinExistence type="predicted"/>
<dbReference type="KEGG" id="mpp:MICPUCDRAFT_23791"/>
<dbReference type="EMBL" id="GG663752">
    <property type="protein sequence ID" value="EEH51203.1"/>
    <property type="molecule type" value="Genomic_DNA"/>
</dbReference>
<dbReference type="GO" id="GO:0000822">
    <property type="term" value="F:inositol hexakisphosphate binding"/>
    <property type="evidence" value="ECO:0007669"/>
    <property type="project" value="TreeGrafter"/>
</dbReference>
<dbReference type="Proteomes" id="UP000001876">
    <property type="component" value="Unassembled WGS sequence"/>
</dbReference>
<dbReference type="OMA" id="EMFRRCQ"/>
<evidence type="ECO:0000313" key="7">
    <source>
        <dbReference type="Proteomes" id="UP000001876"/>
    </source>
</evidence>
<feature type="non-terminal residue" evidence="6">
    <location>
        <position position="280"/>
    </location>
</feature>
<keyword evidence="3" id="KW-1133">Transmembrane helix</keyword>
<keyword evidence="2" id="KW-0812">Transmembrane</keyword>
<dbReference type="OrthoDB" id="9970435at2759"/>
<dbReference type="AlphaFoldDB" id="C1NAA4"/>
<keyword evidence="4" id="KW-0472">Membrane</keyword>
<keyword evidence="7" id="KW-1185">Reference proteome</keyword>
<accession>C1NAA4</accession>
<name>C1NAA4_MICPC</name>
<evidence type="ECO:0000256" key="4">
    <source>
        <dbReference type="ARBA" id="ARBA00023136"/>
    </source>
</evidence>
<dbReference type="GeneID" id="9690202"/>
<protein>
    <submittedName>
        <fullName evidence="6">Predicted protein</fullName>
    </submittedName>
</protein>
<comment type="subcellular location">
    <subcellularLocation>
        <location evidence="1">Membrane</location>
        <topology evidence="1">Multi-pass membrane protein</topology>
    </subcellularLocation>
</comment>
<evidence type="ECO:0000256" key="2">
    <source>
        <dbReference type="ARBA" id="ARBA00022692"/>
    </source>
</evidence>
<dbReference type="InterPro" id="IPR004342">
    <property type="entry name" value="EXS_C"/>
</dbReference>